<dbReference type="Pfam" id="PF07196">
    <property type="entry name" value="Flagellin_IN"/>
    <property type="match status" value="1"/>
</dbReference>
<name>A0A920CCZ1_9BACL</name>
<dbReference type="PANTHER" id="PTHR30288">
    <property type="entry name" value="FLAGELLAR CAP/ASSEMBLY PROTEIN FLID"/>
    <property type="match status" value="1"/>
</dbReference>
<reference evidence="8" key="1">
    <citation type="submission" date="2021-03" db="EMBL/GenBank/DDBJ databases">
        <title>Antimicrobial resistance genes in bacteria isolated from Japanese honey, and their potential for conferring macrolide and lincosamide resistance in the American foulbrood pathogen Paenibacillus larvae.</title>
        <authorList>
            <person name="Okamoto M."/>
            <person name="Kumagai M."/>
            <person name="Kanamori H."/>
            <person name="Takamatsu D."/>
        </authorList>
    </citation>
    <scope>NUCLEOTIDE SEQUENCE</scope>
    <source>
        <strain evidence="8">J2TS6</strain>
    </source>
</reference>
<dbReference type="Pfam" id="PF07195">
    <property type="entry name" value="FliD_C"/>
    <property type="match status" value="1"/>
</dbReference>
<dbReference type="Gene3D" id="3.30.70.2120">
    <property type="match status" value="1"/>
</dbReference>
<dbReference type="InterPro" id="IPR010809">
    <property type="entry name" value="FliD_C"/>
</dbReference>
<accession>A0A920CCZ1</accession>
<dbReference type="GO" id="GO:0007155">
    <property type="term" value="P:cell adhesion"/>
    <property type="evidence" value="ECO:0007669"/>
    <property type="project" value="InterPro"/>
</dbReference>
<dbReference type="InterPro" id="IPR010810">
    <property type="entry name" value="Flagellin_hook_IN_motif"/>
</dbReference>
<dbReference type="GO" id="GO:0071973">
    <property type="term" value="P:bacterial-type flagellum-dependent cell motility"/>
    <property type="evidence" value="ECO:0007669"/>
    <property type="project" value="TreeGrafter"/>
</dbReference>
<comment type="similarity">
    <text evidence="1 5">Belongs to the FliD family.</text>
</comment>
<dbReference type="Proteomes" id="UP000679779">
    <property type="component" value="Unassembled WGS sequence"/>
</dbReference>
<dbReference type="InterPro" id="IPR040026">
    <property type="entry name" value="FliD"/>
</dbReference>
<comment type="caution">
    <text evidence="8">The sequence shown here is derived from an EMBL/GenBank/DDBJ whole genome shotgun (WGS) entry which is preliminary data.</text>
</comment>
<dbReference type="Pfam" id="PF02465">
    <property type="entry name" value="FliD_N"/>
    <property type="match status" value="1"/>
</dbReference>
<comment type="function">
    <text evidence="5">Required for morphogenesis and for the elongation of the flagellar filament by facilitating polymerization of the flagellin monomers at the tip of growing filament. Forms a capping structure, which prevents flagellin subunits (transported through the central channel of the flagellum) from leaking out without polymerization at the distal end.</text>
</comment>
<proteinExistence type="inferred from homology"/>
<comment type="subcellular location">
    <subcellularLocation>
        <location evidence="5">Secreted</location>
    </subcellularLocation>
    <subcellularLocation>
        <location evidence="5">Bacterial flagellum</location>
    </subcellularLocation>
</comment>
<dbReference type="PANTHER" id="PTHR30288:SF0">
    <property type="entry name" value="FLAGELLAR HOOK-ASSOCIATED PROTEIN 2"/>
    <property type="match status" value="1"/>
</dbReference>
<evidence type="ECO:0000313" key="8">
    <source>
        <dbReference type="EMBL" id="GIO33298.1"/>
    </source>
</evidence>
<organism evidence="8 9">
    <name type="scientific">Paenibacillus albilobatus</name>
    <dbReference type="NCBI Taxonomy" id="2716884"/>
    <lineage>
        <taxon>Bacteria</taxon>
        <taxon>Bacillati</taxon>
        <taxon>Bacillota</taxon>
        <taxon>Bacilli</taxon>
        <taxon>Bacillales</taxon>
        <taxon>Paenibacillaceae</taxon>
        <taxon>Paenibacillus</taxon>
    </lineage>
</organism>
<dbReference type="GO" id="GO:0009421">
    <property type="term" value="C:bacterial-type flagellum filament cap"/>
    <property type="evidence" value="ECO:0007669"/>
    <property type="project" value="InterPro"/>
</dbReference>
<evidence type="ECO:0000256" key="4">
    <source>
        <dbReference type="ARBA" id="ARBA00023143"/>
    </source>
</evidence>
<keyword evidence="8" id="KW-0966">Cell projection</keyword>
<evidence type="ECO:0000259" key="7">
    <source>
        <dbReference type="Pfam" id="PF07195"/>
    </source>
</evidence>
<keyword evidence="5" id="KW-0964">Secreted</keyword>
<evidence type="ECO:0000259" key="6">
    <source>
        <dbReference type="Pfam" id="PF02465"/>
    </source>
</evidence>
<sequence>MAGISSPTRLTGFSGTLDTESLIQKLMKAERLPLDNVQKKKQFTLWKREDYQTMNTTLLSFRNTVNNLRFEKNFEKVTATSSNTSVISITSNGTNVGTSNVTVTQLAESATLIGGAVSAKSSDTVNVSGTVTIEGALGSTDVTFTSGQSTIDSIVKDINSKSALTGVTASFDQSSGRLFLTSASTGAKSKVNVTGAEFSSLFNLTGTSASGKDAEYTVNGTKITASSNNVTIGGAQVMLSGIGTASIGSKADRSSIIDDIKKFVEQYNSLIDTFYKAYTTKQNRNYEPLTDEQRDAMSESQIEKWEKTAREGTLYNDSILKDSLSNMRQALNMPLNAPKGQISILSEIGITVKSDWRENGKLEIDEAKLEAAINTNFDQVKQLFVMSSSGPEVAGKSNLGIADRLYNIVNDQMDAIKKKIGLGSIDALDDSVMGKQLKELSEQEAKWKSKLQDIEDRYYKQFSAMEQAIQKLNSQQSSFASLLGG</sequence>
<dbReference type="RefSeq" id="WP_160044094.1">
    <property type="nucleotide sequence ID" value="NZ_BORQ01000005.1"/>
</dbReference>
<evidence type="ECO:0000256" key="5">
    <source>
        <dbReference type="RuleBase" id="RU362066"/>
    </source>
</evidence>
<keyword evidence="8" id="KW-0282">Flagellum</keyword>
<gene>
    <name evidence="8" type="ORF">J2TS6_44390</name>
</gene>
<protein>
    <recommendedName>
        <fullName evidence="5">Flagellar hook-associated protein 2</fullName>
        <shortName evidence="5">HAP2</shortName>
    </recommendedName>
    <alternativeName>
        <fullName evidence="5">Flagellar cap protein</fullName>
    </alternativeName>
</protein>
<keyword evidence="3" id="KW-0175">Coiled coil</keyword>
<dbReference type="InterPro" id="IPR003481">
    <property type="entry name" value="FliD_N"/>
</dbReference>
<keyword evidence="8" id="KW-0969">Cilium</keyword>
<dbReference type="GO" id="GO:0009424">
    <property type="term" value="C:bacterial-type flagellum hook"/>
    <property type="evidence" value="ECO:0007669"/>
    <property type="project" value="UniProtKB-UniRule"/>
</dbReference>
<comment type="subunit">
    <text evidence="2 5">Homopentamer.</text>
</comment>
<evidence type="ECO:0000256" key="2">
    <source>
        <dbReference type="ARBA" id="ARBA00011255"/>
    </source>
</evidence>
<evidence type="ECO:0000256" key="1">
    <source>
        <dbReference type="ARBA" id="ARBA00009764"/>
    </source>
</evidence>
<dbReference type="EMBL" id="BORQ01000005">
    <property type="protein sequence ID" value="GIO33298.1"/>
    <property type="molecule type" value="Genomic_DNA"/>
</dbReference>
<feature type="domain" description="Flagellar hook-associated protein 2 C-terminal" evidence="7">
    <location>
        <begin position="211"/>
        <end position="474"/>
    </location>
</feature>
<evidence type="ECO:0000256" key="3">
    <source>
        <dbReference type="ARBA" id="ARBA00023054"/>
    </source>
</evidence>
<evidence type="ECO:0000313" key="9">
    <source>
        <dbReference type="Proteomes" id="UP000679779"/>
    </source>
</evidence>
<feature type="domain" description="Flagellar hook-associated protein 2 N-terminal" evidence="6">
    <location>
        <begin position="17"/>
        <end position="109"/>
    </location>
</feature>
<dbReference type="AlphaFoldDB" id="A0A920CCZ1"/>
<keyword evidence="9" id="KW-1185">Reference proteome</keyword>
<dbReference type="GO" id="GO:0005576">
    <property type="term" value="C:extracellular region"/>
    <property type="evidence" value="ECO:0007669"/>
    <property type="project" value="UniProtKB-SubCell"/>
</dbReference>
<keyword evidence="4 5" id="KW-0975">Bacterial flagellum</keyword>